<evidence type="ECO:0000313" key="3">
    <source>
        <dbReference type="EMBL" id="MBA2174262.1"/>
    </source>
</evidence>
<gene>
    <name evidence="3" type="ORF">H0266_05020</name>
</gene>
<proteinExistence type="inferred from homology"/>
<evidence type="ECO:0000313" key="4">
    <source>
        <dbReference type="Proteomes" id="UP000571017"/>
    </source>
</evidence>
<dbReference type="Pfam" id="PF05949">
    <property type="entry name" value="DUF881"/>
    <property type="match status" value="1"/>
</dbReference>
<dbReference type="AlphaFoldDB" id="A0A838CQ68"/>
<reference evidence="3 4" key="1">
    <citation type="journal article" date="2004" name="Extremophiles">
        <title>Halobacillus locisalis sp. nov., a halophilic bacterium isolated from a marine solar saltern of the Yellow Sea in Korea.</title>
        <authorList>
            <person name="Yoon J.H."/>
            <person name="Kang K.H."/>
            <person name="Oh T.K."/>
            <person name="Park Y.H."/>
        </authorList>
    </citation>
    <scope>NUCLEOTIDE SEQUENCE [LARGE SCALE GENOMIC DNA]</scope>
    <source>
        <strain evidence="3 4">KCTC 3788</strain>
    </source>
</reference>
<name>A0A838CQ68_9BACI</name>
<dbReference type="RefSeq" id="WP_181471268.1">
    <property type="nucleotide sequence ID" value="NZ_JACEFG010000001.1"/>
</dbReference>
<keyword evidence="2" id="KW-0175">Coiled coil</keyword>
<dbReference type="PANTHER" id="PTHR37313">
    <property type="entry name" value="UPF0749 PROTEIN RV1825"/>
    <property type="match status" value="1"/>
</dbReference>
<dbReference type="PANTHER" id="PTHR37313:SF2">
    <property type="entry name" value="UPF0749 PROTEIN YLXX"/>
    <property type="match status" value="1"/>
</dbReference>
<sequence>MKSKGKPLLLSLVLLISGFLIAFSYQQTENGPEMVHLTDSRWEKEYFYQKQLLDMEERNKSLREELKEKRMSIQMYENNLANSEEVVADLVSRKNKLQKFAGELNVKGPGVEVVLSDSEYIPNQEQVNQYIVHESHIHMVINELLSAGAKAIAINGQRYFSDSYIACTGPVITVDGIQHPAPFVITAIGDEEVLYSSLDLTMGVVDRLTSENVEVELSKKDEVNMRARLSAEG</sequence>
<keyword evidence="4" id="KW-1185">Reference proteome</keyword>
<organism evidence="3 4">
    <name type="scientific">Halobacillus locisalis</name>
    <dbReference type="NCBI Taxonomy" id="220753"/>
    <lineage>
        <taxon>Bacteria</taxon>
        <taxon>Bacillati</taxon>
        <taxon>Bacillota</taxon>
        <taxon>Bacilli</taxon>
        <taxon>Bacillales</taxon>
        <taxon>Bacillaceae</taxon>
        <taxon>Halobacillus</taxon>
    </lineage>
</organism>
<accession>A0A838CQ68</accession>
<evidence type="ECO:0000256" key="1">
    <source>
        <dbReference type="ARBA" id="ARBA00009108"/>
    </source>
</evidence>
<protein>
    <submittedName>
        <fullName evidence="3">DUF881 domain-containing protein</fullName>
    </submittedName>
</protein>
<dbReference type="EMBL" id="JACEFG010000001">
    <property type="protein sequence ID" value="MBA2174262.1"/>
    <property type="molecule type" value="Genomic_DNA"/>
</dbReference>
<dbReference type="Gene3D" id="3.30.70.1880">
    <property type="entry name" value="Protein of unknown function DUF881"/>
    <property type="match status" value="1"/>
</dbReference>
<feature type="coiled-coil region" evidence="2">
    <location>
        <begin position="52"/>
        <end position="93"/>
    </location>
</feature>
<dbReference type="InterPro" id="IPR010273">
    <property type="entry name" value="DUF881"/>
</dbReference>
<comment type="similarity">
    <text evidence="1">Belongs to the UPF0749 family.</text>
</comment>
<evidence type="ECO:0000256" key="2">
    <source>
        <dbReference type="SAM" id="Coils"/>
    </source>
</evidence>
<comment type="caution">
    <text evidence="3">The sequence shown here is derived from an EMBL/GenBank/DDBJ whole genome shotgun (WGS) entry which is preliminary data.</text>
</comment>
<dbReference type="Proteomes" id="UP000571017">
    <property type="component" value="Unassembled WGS sequence"/>
</dbReference>